<dbReference type="RefSeq" id="WP_207541852.1">
    <property type="nucleotide sequence ID" value="NZ_JAFNAA010000005.1"/>
</dbReference>
<dbReference type="Pfam" id="PF07022">
    <property type="entry name" value="Phage_CI_repr"/>
    <property type="match status" value="1"/>
</dbReference>
<evidence type="ECO:0000259" key="2">
    <source>
        <dbReference type="Pfam" id="PF16452"/>
    </source>
</evidence>
<accession>A0A8I2B4S2</accession>
<dbReference type="Gene3D" id="2.10.109.10">
    <property type="entry name" value="Umud Fragment, subunit A"/>
    <property type="match status" value="1"/>
</dbReference>
<reference evidence="3" key="1">
    <citation type="submission" date="2021-03" db="EMBL/GenBank/DDBJ databases">
        <title>Plesiomonas shigelloides zfcc0051, isolated from zebrafish feces.</title>
        <authorList>
            <person name="Vanderhoek Z."/>
            <person name="Gaulke C."/>
        </authorList>
    </citation>
    <scope>NUCLEOTIDE SEQUENCE</scope>
    <source>
        <strain evidence="3">Zfcc0051</strain>
    </source>
</reference>
<dbReference type="EMBL" id="JAFNAA010000005">
    <property type="protein sequence ID" value="MBO1107878.1"/>
    <property type="molecule type" value="Genomic_DNA"/>
</dbReference>
<evidence type="ECO:0000259" key="1">
    <source>
        <dbReference type="Pfam" id="PF07022"/>
    </source>
</evidence>
<dbReference type="InterPro" id="IPR032499">
    <property type="entry name" value="Phage_CI_C"/>
</dbReference>
<dbReference type="InterPro" id="IPR010744">
    <property type="entry name" value="Phage_CI_N"/>
</dbReference>
<dbReference type="Pfam" id="PF16452">
    <property type="entry name" value="Phage_CI_C"/>
    <property type="match status" value="1"/>
</dbReference>
<dbReference type="Proteomes" id="UP000664658">
    <property type="component" value="Unassembled WGS sequence"/>
</dbReference>
<evidence type="ECO:0000313" key="4">
    <source>
        <dbReference type="Proteomes" id="UP000664658"/>
    </source>
</evidence>
<evidence type="ECO:0000313" key="3">
    <source>
        <dbReference type="EMBL" id="MBO1107878.1"/>
    </source>
</evidence>
<dbReference type="InterPro" id="IPR010982">
    <property type="entry name" value="Lambda_DNA-bd_dom_sf"/>
</dbReference>
<feature type="domain" description="Bacteriophage CI repressor N-terminal" evidence="1">
    <location>
        <begin position="16"/>
        <end position="79"/>
    </location>
</feature>
<dbReference type="Gene3D" id="1.10.260.40">
    <property type="entry name" value="lambda repressor-like DNA-binding domains"/>
    <property type="match status" value="1"/>
</dbReference>
<dbReference type="GO" id="GO:0003677">
    <property type="term" value="F:DNA binding"/>
    <property type="evidence" value="ECO:0007669"/>
    <property type="project" value="InterPro"/>
</dbReference>
<organism evidence="3 4">
    <name type="scientific">Plesiomonas shigelloides</name>
    <name type="common">Aeromonas shigelloides</name>
    <dbReference type="NCBI Taxonomy" id="703"/>
    <lineage>
        <taxon>Bacteria</taxon>
        <taxon>Pseudomonadati</taxon>
        <taxon>Pseudomonadota</taxon>
        <taxon>Gammaproteobacteria</taxon>
        <taxon>Enterobacterales</taxon>
        <taxon>Enterobacteriaceae</taxon>
        <taxon>Plesiomonas</taxon>
    </lineage>
</organism>
<protein>
    <submittedName>
        <fullName evidence="3">Phage repressor protein CI</fullName>
    </submittedName>
</protein>
<dbReference type="GO" id="GO:0045892">
    <property type="term" value="P:negative regulation of DNA-templated transcription"/>
    <property type="evidence" value="ECO:0007669"/>
    <property type="project" value="InterPro"/>
</dbReference>
<gene>
    <name evidence="3" type="ORF">J2R62_06520</name>
</gene>
<sequence>MSVYLNFKFPNSSAEALDRVVEAYGFTRKMQLADHLGIAASSLSARYKRDVFPSDIVLQCVMETGANLEWLITGKGGKFDESKLDSLTIVRKKLIDGSLYDAGVLMVDKIMLPSQPLNYKHLFALVDENTQYIINSEFAEIYDGQWLVDIEGKTSIRTLTRVPVKKVRVSGAGMAFDCSIDDISVIGRVILTIN</sequence>
<comment type="caution">
    <text evidence="3">The sequence shown here is derived from an EMBL/GenBank/DDBJ whole genome shotgun (WGS) entry which is preliminary data.</text>
</comment>
<dbReference type="GO" id="GO:0051259">
    <property type="term" value="P:protein complex oligomerization"/>
    <property type="evidence" value="ECO:0007669"/>
    <property type="project" value="InterPro"/>
</dbReference>
<proteinExistence type="predicted"/>
<name>A0A8I2B4S2_PLESH</name>
<feature type="domain" description="Bacteriophage CI repressor C-terminal" evidence="2">
    <location>
        <begin position="89"/>
        <end position="190"/>
    </location>
</feature>
<dbReference type="AlphaFoldDB" id="A0A8I2B4S2"/>